<comment type="caution">
    <text evidence="3">The sequence shown here is derived from an EMBL/GenBank/DDBJ whole genome shotgun (WGS) entry which is preliminary data.</text>
</comment>
<comment type="similarity">
    <text evidence="1">Belongs to the short-chain dehydrogenases/reductases (SDR) family.</text>
</comment>
<proteinExistence type="inferred from homology"/>
<dbReference type="GO" id="GO:0016616">
    <property type="term" value="F:oxidoreductase activity, acting on the CH-OH group of donors, NAD or NADP as acceptor"/>
    <property type="evidence" value="ECO:0007669"/>
    <property type="project" value="TreeGrafter"/>
</dbReference>
<gene>
    <name evidence="3" type="ORF">CWATWH0003_2741</name>
</gene>
<organism evidence="3 4">
    <name type="scientific">Crocosphaera watsonii WH 0003</name>
    <dbReference type="NCBI Taxonomy" id="423471"/>
    <lineage>
        <taxon>Bacteria</taxon>
        <taxon>Bacillati</taxon>
        <taxon>Cyanobacteriota</taxon>
        <taxon>Cyanophyceae</taxon>
        <taxon>Oscillatoriophycideae</taxon>
        <taxon>Chroococcales</taxon>
        <taxon>Aphanothecaceae</taxon>
        <taxon>Crocosphaera</taxon>
    </lineage>
</organism>
<dbReference type="InterPro" id="IPR002347">
    <property type="entry name" value="SDR_fam"/>
</dbReference>
<protein>
    <submittedName>
        <fullName evidence="3">Short-chain dehydrogenase/reductase SDR</fullName>
    </submittedName>
</protein>
<dbReference type="Pfam" id="PF13561">
    <property type="entry name" value="adh_short_C2"/>
    <property type="match status" value="1"/>
</dbReference>
<accession>G5J5I1</accession>
<dbReference type="PANTHER" id="PTHR42760:SF133">
    <property type="entry name" value="3-OXOACYL-[ACYL-CARRIER-PROTEIN] REDUCTASE"/>
    <property type="match status" value="1"/>
</dbReference>
<dbReference type="Proteomes" id="UP000003477">
    <property type="component" value="Unassembled WGS sequence"/>
</dbReference>
<dbReference type="InterPro" id="IPR036291">
    <property type="entry name" value="NAD(P)-bd_dom_sf"/>
</dbReference>
<evidence type="ECO:0000313" key="3">
    <source>
        <dbReference type="EMBL" id="EHJ12547.1"/>
    </source>
</evidence>
<dbReference type="PROSITE" id="PS51257">
    <property type="entry name" value="PROKAR_LIPOPROTEIN"/>
    <property type="match status" value="1"/>
</dbReference>
<name>G5J5I1_CROWT</name>
<evidence type="ECO:0000313" key="4">
    <source>
        <dbReference type="Proteomes" id="UP000003477"/>
    </source>
</evidence>
<dbReference type="EMBL" id="AESD01000404">
    <property type="protein sequence ID" value="EHJ12547.1"/>
    <property type="molecule type" value="Genomic_DNA"/>
</dbReference>
<dbReference type="CDD" id="cd05233">
    <property type="entry name" value="SDR_c"/>
    <property type="match status" value="1"/>
</dbReference>
<evidence type="ECO:0000256" key="2">
    <source>
        <dbReference type="ARBA" id="ARBA00023002"/>
    </source>
</evidence>
<dbReference type="SUPFAM" id="SSF51735">
    <property type="entry name" value="NAD(P)-binding Rossmann-fold domains"/>
    <property type="match status" value="1"/>
</dbReference>
<dbReference type="PATRIC" id="fig|423471.3.peg.2579"/>
<dbReference type="PRINTS" id="PR00081">
    <property type="entry name" value="GDHRDH"/>
</dbReference>
<dbReference type="PRINTS" id="PR00080">
    <property type="entry name" value="SDRFAMILY"/>
</dbReference>
<evidence type="ECO:0000256" key="1">
    <source>
        <dbReference type="ARBA" id="ARBA00006484"/>
    </source>
</evidence>
<dbReference type="PANTHER" id="PTHR42760">
    <property type="entry name" value="SHORT-CHAIN DEHYDROGENASES/REDUCTASES FAMILY MEMBER"/>
    <property type="match status" value="1"/>
</dbReference>
<keyword evidence="2" id="KW-0560">Oxidoreductase</keyword>
<sequence length="245" mass="25939">MKPVVMITGVAGGIGCGTAQYFARQGWSVIGVDRQENVKLEGIDRYFQTDVSDAKQVASVVEKLDKLNGLVNNAAIQICKPLVEMDVTEWDQIMAVNLRSAFLLAKATYPLLKVSQGSVVNVSSVHAIATSGNIAAYATSKGGLAAFTRALAIEWAKDNIRVNAVLPGAVNTPMLQSGLSRGHLSGNNVDDLMNQLAAKTVIGRVGTPDEIGKGIFFLANKELSSFMTGQTLVIDGGATIRLSTE</sequence>
<dbReference type="GeneID" id="88766385"/>
<dbReference type="PROSITE" id="PS00061">
    <property type="entry name" value="ADH_SHORT"/>
    <property type="match status" value="1"/>
</dbReference>
<dbReference type="AlphaFoldDB" id="G5J5I1"/>
<dbReference type="Gene3D" id="3.40.50.720">
    <property type="entry name" value="NAD(P)-binding Rossmann-like Domain"/>
    <property type="match status" value="1"/>
</dbReference>
<dbReference type="InterPro" id="IPR020904">
    <property type="entry name" value="Sc_DH/Rdtase_CS"/>
</dbReference>
<reference evidence="3 4" key="1">
    <citation type="journal article" date="2011" name="Front. Microbiol.">
        <title>Two Strains of Crocosphaera watsonii with Highly Conserved Genomes are Distinguished by Strain-Specific Features.</title>
        <authorList>
            <person name="Bench S.R."/>
            <person name="Ilikchyan I.N."/>
            <person name="Tripp H.J."/>
            <person name="Zehr J.P."/>
        </authorList>
    </citation>
    <scope>NUCLEOTIDE SEQUENCE [LARGE SCALE GENOMIC DNA]</scope>
    <source>
        <strain evidence="3 4">WH 0003</strain>
    </source>
</reference>
<dbReference type="FunFam" id="3.40.50.720:FF:000084">
    <property type="entry name" value="Short-chain dehydrogenase reductase"/>
    <property type="match status" value="1"/>
</dbReference>
<dbReference type="RefSeq" id="WP_007310909.1">
    <property type="nucleotide sequence ID" value="NZ_AESD01000404.1"/>
</dbReference>